<dbReference type="EMBL" id="FUZZ01000004">
    <property type="protein sequence ID" value="SKD09325.1"/>
    <property type="molecule type" value="Genomic_DNA"/>
</dbReference>
<dbReference type="InterPro" id="IPR011083">
    <property type="entry name" value="Phage_tail_collar_dom"/>
</dbReference>
<reference evidence="2 3" key="1">
    <citation type="submission" date="2017-02" db="EMBL/GenBank/DDBJ databases">
        <authorList>
            <person name="Peterson S.W."/>
        </authorList>
    </citation>
    <scope>NUCLEOTIDE SEQUENCE [LARGE SCALE GENOMIC DNA]</scope>
    <source>
        <strain evidence="2 3">DSM 18108</strain>
    </source>
</reference>
<evidence type="ECO:0000259" key="1">
    <source>
        <dbReference type="Pfam" id="PF07484"/>
    </source>
</evidence>
<name>A0A1T5P991_9BACT</name>
<dbReference type="RefSeq" id="WP_079472466.1">
    <property type="nucleotide sequence ID" value="NZ_FUZZ01000004.1"/>
</dbReference>
<dbReference type="Proteomes" id="UP000190166">
    <property type="component" value="Unassembled WGS sequence"/>
</dbReference>
<sequence length="184" mass="19228">MSATDPFVGEIIMIPFNFAPKNFALCNGQLLPISQNTGLFSILGTYYGGDGKATFALPDLQGKVPIGTGQGSGLADRFLGESAGIGLNALTINQMPLHTHMIKRRPMSLPTGGNNNTNNPINNYPGIAASGLPYSKTAGTGTMANVRSRLKATGSGGNVPVNNYQPTLTIMFAIAMAGVFPPRQ</sequence>
<protein>
    <submittedName>
        <fullName evidence="2">Microcystin-dependent protein</fullName>
    </submittedName>
</protein>
<gene>
    <name evidence="2" type="ORF">SAMN05660461_5209</name>
</gene>
<dbReference type="SUPFAM" id="SSF88874">
    <property type="entry name" value="Receptor-binding domain of short tail fibre protein gp12"/>
    <property type="match status" value="1"/>
</dbReference>
<accession>A0A1T5P991</accession>
<dbReference type="Pfam" id="PF07484">
    <property type="entry name" value="Collar"/>
    <property type="match status" value="1"/>
</dbReference>
<dbReference type="AlphaFoldDB" id="A0A1T5P991"/>
<dbReference type="Gene3D" id="3.90.1340.10">
    <property type="entry name" value="Phage tail collar domain"/>
    <property type="match status" value="1"/>
</dbReference>
<feature type="domain" description="Phage tail collar" evidence="1">
    <location>
        <begin position="9"/>
        <end position="65"/>
    </location>
</feature>
<keyword evidence="3" id="KW-1185">Reference proteome</keyword>
<evidence type="ECO:0000313" key="3">
    <source>
        <dbReference type="Proteomes" id="UP000190166"/>
    </source>
</evidence>
<proteinExistence type="predicted"/>
<evidence type="ECO:0000313" key="2">
    <source>
        <dbReference type="EMBL" id="SKD09325.1"/>
    </source>
</evidence>
<dbReference type="InterPro" id="IPR037053">
    <property type="entry name" value="Phage_tail_collar_dom_sf"/>
</dbReference>
<dbReference type="STRING" id="393003.SAMN05660461_5209"/>
<organism evidence="2 3">
    <name type="scientific">Chitinophaga ginsengisegetis</name>
    <dbReference type="NCBI Taxonomy" id="393003"/>
    <lineage>
        <taxon>Bacteria</taxon>
        <taxon>Pseudomonadati</taxon>
        <taxon>Bacteroidota</taxon>
        <taxon>Chitinophagia</taxon>
        <taxon>Chitinophagales</taxon>
        <taxon>Chitinophagaceae</taxon>
        <taxon>Chitinophaga</taxon>
    </lineage>
</organism>